<evidence type="ECO:0000313" key="2">
    <source>
        <dbReference type="EMBL" id="HFH28851.1"/>
    </source>
</evidence>
<feature type="chain" id="PRO_5027936255" description="Outer membrane protein beta-barrel domain-containing protein" evidence="1">
    <location>
        <begin position="21"/>
        <end position="155"/>
    </location>
</feature>
<evidence type="ECO:0000256" key="1">
    <source>
        <dbReference type="SAM" id="SignalP"/>
    </source>
</evidence>
<accession>A0A7C3E6G6</accession>
<gene>
    <name evidence="2" type="ORF">ENS59_04980</name>
</gene>
<protein>
    <recommendedName>
        <fullName evidence="3">Outer membrane protein beta-barrel domain-containing protein</fullName>
    </recommendedName>
</protein>
<comment type="caution">
    <text evidence="2">The sequence shown here is derived from an EMBL/GenBank/DDBJ whole genome shotgun (WGS) entry which is preliminary data.</text>
</comment>
<proteinExistence type="predicted"/>
<keyword evidence="1" id="KW-0732">Signal</keyword>
<name>A0A7C3E6G6_9SPIR</name>
<reference evidence="2" key="1">
    <citation type="journal article" date="2020" name="mSystems">
        <title>Genome- and Community-Level Interaction Insights into Carbon Utilization and Element Cycling Functions of Hydrothermarchaeota in Hydrothermal Sediment.</title>
        <authorList>
            <person name="Zhou Z."/>
            <person name="Liu Y."/>
            <person name="Xu W."/>
            <person name="Pan J."/>
            <person name="Luo Z.H."/>
            <person name="Li M."/>
        </authorList>
    </citation>
    <scope>NUCLEOTIDE SEQUENCE [LARGE SCALE GENOMIC DNA]</scope>
    <source>
        <strain evidence="2">SpSt-503</strain>
    </source>
</reference>
<feature type="signal peptide" evidence="1">
    <location>
        <begin position="1"/>
        <end position="20"/>
    </location>
</feature>
<dbReference type="AlphaFoldDB" id="A0A7C3E6G6"/>
<evidence type="ECO:0008006" key="3">
    <source>
        <dbReference type="Google" id="ProtNLM"/>
    </source>
</evidence>
<dbReference type="EMBL" id="DSVL01000151">
    <property type="protein sequence ID" value="HFH28851.1"/>
    <property type="molecule type" value="Genomic_DNA"/>
</dbReference>
<organism evidence="2">
    <name type="scientific">Gracilinema caldarium</name>
    <dbReference type="NCBI Taxonomy" id="215591"/>
    <lineage>
        <taxon>Bacteria</taxon>
        <taxon>Pseudomonadati</taxon>
        <taxon>Spirochaetota</taxon>
        <taxon>Spirochaetia</taxon>
        <taxon>Spirochaetales</taxon>
        <taxon>Breznakiellaceae</taxon>
        <taxon>Gracilinema</taxon>
    </lineage>
</organism>
<sequence length="155" mass="16395">MKKVTLTVLLIGCLALSAFAQKADYFTFTVGSGAGYNINTQVVTSETLFGIDYTFNDSFTGGFKFRNISGTNVNVMNITVIPMDKLGISLYTGAIPAGSPAFGLGVNYDIFVKKSALFAKMAIYLDWLATSTAGSPFDVANGGVVLFGLKTQVGL</sequence>